<feature type="region of interest" description="Disordered" evidence="1">
    <location>
        <begin position="221"/>
        <end position="241"/>
    </location>
</feature>
<dbReference type="InterPro" id="IPR018253">
    <property type="entry name" value="DnaJ_domain_CS"/>
</dbReference>
<reference evidence="4" key="2">
    <citation type="submission" date="2020-09" db="EMBL/GenBank/DDBJ databases">
        <authorList>
            <person name="Sun Q."/>
            <person name="Kim S."/>
        </authorList>
    </citation>
    <scope>NUCLEOTIDE SEQUENCE</scope>
    <source>
        <strain evidence="4">KCTC 32422</strain>
    </source>
</reference>
<evidence type="ECO:0000259" key="3">
    <source>
        <dbReference type="PROSITE" id="PS50076"/>
    </source>
</evidence>
<dbReference type="GO" id="GO:0051082">
    <property type="term" value="F:unfolded protein binding"/>
    <property type="evidence" value="ECO:0007669"/>
    <property type="project" value="TreeGrafter"/>
</dbReference>
<organism evidence="4 5">
    <name type="scientific">Novosphingobium arvoryzae</name>
    <dbReference type="NCBI Taxonomy" id="1256514"/>
    <lineage>
        <taxon>Bacteria</taxon>
        <taxon>Pseudomonadati</taxon>
        <taxon>Pseudomonadota</taxon>
        <taxon>Alphaproteobacteria</taxon>
        <taxon>Sphingomonadales</taxon>
        <taxon>Sphingomonadaceae</taxon>
        <taxon>Novosphingobium</taxon>
    </lineage>
</organism>
<dbReference type="GO" id="GO:0005737">
    <property type="term" value="C:cytoplasm"/>
    <property type="evidence" value="ECO:0007669"/>
    <property type="project" value="TreeGrafter"/>
</dbReference>
<dbReference type="CDD" id="cd06257">
    <property type="entry name" value="DnaJ"/>
    <property type="match status" value="1"/>
</dbReference>
<evidence type="ECO:0000256" key="2">
    <source>
        <dbReference type="SAM" id="Phobius"/>
    </source>
</evidence>
<evidence type="ECO:0000256" key="1">
    <source>
        <dbReference type="SAM" id="MobiDB-lite"/>
    </source>
</evidence>
<dbReference type="PROSITE" id="PS00636">
    <property type="entry name" value="DNAJ_1"/>
    <property type="match status" value="1"/>
</dbReference>
<dbReference type="Proteomes" id="UP000634139">
    <property type="component" value="Unassembled WGS sequence"/>
</dbReference>
<dbReference type="Pfam" id="PF00226">
    <property type="entry name" value="DnaJ"/>
    <property type="match status" value="1"/>
</dbReference>
<dbReference type="InterPro" id="IPR036869">
    <property type="entry name" value="J_dom_sf"/>
</dbReference>
<keyword evidence="5" id="KW-1185">Reference proteome</keyword>
<protein>
    <recommendedName>
        <fullName evidence="3">J domain-containing protein</fullName>
    </recommendedName>
</protein>
<dbReference type="InterPro" id="IPR001623">
    <property type="entry name" value="DnaJ_domain"/>
</dbReference>
<keyword evidence="2" id="KW-0812">Transmembrane</keyword>
<gene>
    <name evidence="4" type="ORF">GCM10011617_12690</name>
</gene>
<accession>A0A918RDC4</accession>
<evidence type="ECO:0000313" key="5">
    <source>
        <dbReference type="Proteomes" id="UP000634139"/>
    </source>
</evidence>
<keyword evidence="2" id="KW-1133">Transmembrane helix</keyword>
<proteinExistence type="predicted"/>
<dbReference type="SMART" id="SM00271">
    <property type="entry name" value="DnaJ"/>
    <property type="match status" value="1"/>
</dbReference>
<feature type="transmembrane region" description="Helical" evidence="2">
    <location>
        <begin position="170"/>
        <end position="191"/>
    </location>
</feature>
<dbReference type="PRINTS" id="PR00625">
    <property type="entry name" value="JDOMAIN"/>
</dbReference>
<comment type="caution">
    <text evidence="4">The sequence shown here is derived from an EMBL/GenBank/DDBJ whole genome shotgun (WGS) entry which is preliminary data.</text>
</comment>
<dbReference type="PROSITE" id="PS50076">
    <property type="entry name" value="DNAJ_2"/>
    <property type="match status" value="1"/>
</dbReference>
<name>A0A918RDC4_9SPHN</name>
<dbReference type="GO" id="GO:0051087">
    <property type="term" value="F:protein-folding chaperone binding"/>
    <property type="evidence" value="ECO:0007669"/>
    <property type="project" value="TreeGrafter"/>
</dbReference>
<dbReference type="AlphaFoldDB" id="A0A918RDC4"/>
<dbReference type="GO" id="GO:0044183">
    <property type="term" value="F:protein folding chaperone"/>
    <property type="evidence" value="ECO:0007669"/>
    <property type="project" value="TreeGrafter"/>
</dbReference>
<dbReference type="PANTHER" id="PTHR43948">
    <property type="entry name" value="DNAJ HOMOLOG SUBFAMILY B"/>
    <property type="match status" value="1"/>
</dbReference>
<dbReference type="EMBL" id="BMZD01000002">
    <property type="protein sequence ID" value="GGZ94089.1"/>
    <property type="molecule type" value="Genomic_DNA"/>
</dbReference>
<reference evidence="4" key="1">
    <citation type="journal article" date="2014" name="Int. J. Syst. Evol. Microbiol.">
        <title>Complete genome sequence of Corynebacterium casei LMG S-19264T (=DSM 44701T), isolated from a smear-ripened cheese.</title>
        <authorList>
            <consortium name="US DOE Joint Genome Institute (JGI-PGF)"/>
            <person name="Walter F."/>
            <person name="Albersmeier A."/>
            <person name="Kalinowski J."/>
            <person name="Ruckert C."/>
        </authorList>
    </citation>
    <scope>NUCLEOTIDE SEQUENCE</scope>
    <source>
        <strain evidence="4">KCTC 32422</strain>
    </source>
</reference>
<feature type="domain" description="J" evidence="3">
    <location>
        <begin position="5"/>
        <end position="71"/>
    </location>
</feature>
<keyword evidence="2" id="KW-0472">Membrane</keyword>
<dbReference type="Gene3D" id="1.10.287.110">
    <property type="entry name" value="DnaJ domain"/>
    <property type="match status" value="1"/>
</dbReference>
<dbReference type="SUPFAM" id="SSF46565">
    <property type="entry name" value="Chaperone J-domain"/>
    <property type="match status" value="1"/>
</dbReference>
<sequence>MSEKSLYQILGVSPDASQAEIRTAYLRLAKEWHPDRNPDNEAEAERRFKEIAHAYDVLSDPDKRAAYDAAAGTGDHTAGFEGTMDEDAAFDLFISVLLDLAFELAENGADQITIYQALIDMGCPSGTAKTLAQRAHKLGGNGKVASSTGEAENANQYEVFNPTIKSDERLWALWLIPFALLGIMLFVISVADESTEPEAEASEVAVEVVENGQDAPLAVEPTQSDVVNQNPPINSPQSYPPQITAENLDRDERLSLQLACMNAQMQGPAAYNQCVQQQISQISPSNRHPEKSQLDRDQQLSLQLACMNAQMQGPEAYNQCVNYQLSLIGR</sequence>
<evidence type="ECO:0000313" key="4">
    <source>
        <dbReference type="EMBL" id="GGZ94089.1"/>
    </source>
</evidence>
<dbReference type="RefSeq" id="WP_189539574.1">
    <property type="nucleotide sequence ID" value="NZ_BMZD01000002.1"/>
</dbReference>
<dbReference type="PANTHER" id="PTHR43948:SF10">
    <property type="entry name" value="MRJ, ISOFORM E"/>
    <property type="match status" value="1"/>
</dbReference>